<feature type="region of interest" description="Disordered" evidence="35">
    <location>
        <begin position="870"/>
        <end position="898"/>
    </location>
</feature>
<dbReference type="InterPro" id="IPR002717">
    <property type="entry name" value="HAT_MYST-type"/>
</dbReference>
<feature type="region of interest" description="Disordered" evidence="35">
    <location>
        <begin position="223"/>
        <end position="290"/>
    </location>
</feature>
<proteinExistence type="inferred from homology"/>
<evidence type="ECO:0000259" key="37">
    <source>
        <dbReference type="PROSITE" id="PS51294"/>
    </source>
</evidence>
<dbReference type="InterPro" id="IPR000953">
    <property type="entry name" value="Chromo/chromo_shadow_dom"/>
</dbReference>
<keyword evidence="40" id="KW-1185">Reference proteome</keyword>
<evidence type="ECO:0000256" key="35">
    <source>
        <dbReference type="SAM" id="MobiDB-lite"/>
    </source>
</evidence>
<feature type="region of interest" description="Disordered" evidence="35">
    <location>
        <begin position="976"/>
        <end position="1057"/>
    </location>
</feature>
<feature type="compositionally biased region" description="Basic and acidic residues" evidence="35">
    <location>
        <begin position="240"/>
        <end position="255"/>
    </location>
</feature>
<evidence type="ECO:0000313" key="39">
    <source>
        <dbReference type="EMBL" id="OJJ47964.1"/>
    </source>
</evidence>
<feature type="domain" description="HTH myb-type" evidence="37">
    <location>
        <begin position="57"/>
        <end position="106"/>
    </location>
</feature>
<keyword evidence="11" id="KW-0227">DNA damage</keyword>
<dbReference type="PANTHER" id="PTHR45885:SF1">
    <property type="entry name" value="CELL DIVISION CYCLE 5-LIKE PROTEIN"/>
    <property type="match status" value="1"/>
</dbReference>
<dbReference type="GO" id="GO:0005681">
    <property type="term" value="C:spliceosomal complex"/>
    <property type="evidence" value="ECO:0007669"/>
    <property type="project" value="UniProtKB-KW"/>
</dbReference>
<dbReference type="InterPro" id="IPR021786">
    <property type="entry name" value="Cdc5p/Cef1_C"/>
</dbReference>
<dbReference type="PROSITE" id="PS50090">
    <property type="entry name" value="MYB_LIKE"/>
    <property type="match status" value="2"/>
</dbReference>
<keyword evidence="34" id="KW-0175">Coiled coil</keyword>
<evidence type="ECO:0000256" key="17">
    <source>
        <dbReference type="ARBA" id="ARBA00023187"/>
    </source>
</evidence>
<evidence type="ECO:0000256" key="3">
    <source>
        <dbReference type="ARBA" id="ARBA00011353"/>
    </source>
</evidence>
<feature type="compositionally biased region" description="Basic and acidic residues" evidence="35">
    <location>
        <begin position="128"/>
        <end position="151"/>
    </location>
</feature>
<dbReference type="Gene3D" id="3.30.60.60">
    <property type="entry name" value="N-acetyl transferase-like"/>
    <property type="match status" value="1"/>
</dbReference>
<dbReference type="Gene3D" id="1.10.10.10">
    <property type="entry name" value="Winged helix-like DNA-binding domain superfamily/Winged helix DNA-binding domain"/>
    <property type="match status" value="1"/>
</dbReference>
<evidence type="ECO:0000256" key="4">
    <source>
        <dbReference type="ARBA" id="ARBA00011524"/>
    </source>
</evidence>
<dbReference type="Pfam" id="PF01853">
    <property type="entry name" value="MOZ_SAS"/>
    <property type="match status" value="1"/>
</dbReference>
<comment type="catalytic activity">
    <reaction evidence="24">
        <text>2-hydroxyisobutanoyl-CoA + L-lysyl-[protein] = N(6)-(2-hydroxyisobutanoyl)-L-lysyl-[protein] + CoA + H(+)</text>
        <dbReference type="Rhea" id="RHEA:24180"/>
        <dbReference type="Rhea" id="RHEA-COMP:9752"/>
        <dbReference type="Rhea" id="RHEA-COMP:15921"/>
        <dbReference type="ChEBI" id="CHEBI:15378"/>
        <dbReference type="ChEBI" id="CHEBI:29969"/>
        <dbReference type="ChEBI" id="CHEBI:57287"/>
        <dbReference type="ChEBI" id="CHEBI:131780"/>
        <dbReference type="ChEBI" id="CHEBI:144968"/>
    </reaction>
    <physiologicalReaction direction="left-to-right" evidence="24">
        <dbReference type="Rhea" id="RHEA:24181"/>
    </physiologicalReaction>
</comment>
<dbReference type="EMBL" id="KV878340">
    <property type="protein sequence ID" value="OJJ47964.1"/>
    <property type="molecule type" value="Genomic_DNA"/>
</dbReference>
<evidence type="ECO:0000256" key="1">
    <source>
        <dbReference type="ARBA" id="ARBA00010107"/>
    </source>
</evidence>
<dbReference type="InterPro" id="IPR025995">
    <property type="entry name" value="Tudor-knot"/>
</dbReference>
<evidence type="ECO:0000256" key="10">
    <source>
        <dbReference type="ARBA" id="ARBA00022737"/>
    </source>
</evidence>
<dbReference type="GeneID" id="34613199"/>
<dbReference type="PANTHER" id="PTHR45885">
    <property type="entry name" value="CELL DIVISION CYCLE 5-LIKE PROTEIN"/>
    <property type="match status" value="1"/>
</dbReference>
<dbReference type="Pfam" id="PF17772">
    <property type="entry name" value="zf-MYST"/>
    <property type="match status" value="1"/>
</dbReference>
<evidence type="ECO:0000256" key="23">
    <source>
        <dbReference type="ARBA" id="ARBA00045805"/>
    </source>
</evidence>
<evidence type="ECO:0000256" key="18">
    <source>
        <dbReference type="ARBA" id="ARBA00023204"/>
    </source>
</evidence>
<dbReference type="InterPro" id="IPR017930">
    <property type="entry name" value="Myb_dom"/>
</dbReference>
<keyword evidence="14" id="KW-0238">DNA-binding</keyword>
<dbReference type="RefSeq" id="XP_022582474.1">
    <property type="nucleotide sequence ID" value="XM_022726735.1"/>
</dbReference>
<dbReference type="Pfam" id="PF11831">
    <property type="entry name" value="Myb_Cef"/>
    <property type="match status" value="1"/>
</dbReference>
<feature type="coiled-coil region" evidence="34">
    <location>
        <begin position="710"/>
        <end position="769"/>
    </location>
</feature>
<dbReference type="STRING" id="1073090.A0A1L9SLN5"/>
<evidence type="ECO:0000256" key="34">
    <source>
        <dbReference type="SAM" id="Coils"/>
    </source>
</evidence>
<dbReference type="OrthoDB" id="1410009at2759"/>
<dbReference type="Proteomes" id="UP000184188">
    <property type="component" value="Unassembled WGS sequence"/>
</dbReference>
<feature type="domain" description="MYST-type HAT" evidence="38">
    <location>
        <begin position="1102"/>
        <end position="1383"/>
    </location>
</feature>
<evidence type="ECO:0000256" key="26">
    <source>
        <dbReference type="ARBA" id="ARBA00047787"/>
    </source>
</evidence>
<keyword evidence="7" id="KW-0507">mRNA processing</keyword>
<evidence type="ECO:0000256" key="31">
    <source>
        <dbReference type="ARBA" id="ARBA00076782"/>
    </source>
</evidence>
<dbReference type="InterPro" id="IPR016181">
    <property type="entry name" value="Acyl_CoA_acyltransferase"/>
</dbReference>
<keyword evidence="9" id="KW-0747">Spliceosome</keyword>
<evidence type="ECO:0000256" key="21">
    <source>
        <dbReference type="ARBA" id="ARBA00031133"/>
    </source>
</evidence>
<keyword evidence="10" id="KW-0677">Repeat</keyword>
<gene>
    <name evidence="39" type="ORF">ASPZODRAFT_166036</name>
</gene>
<evidence type="ECO:0000256" key="5">
    <source>
        <dbReference type="ARBA" id="ARBA00013184"/>
    </source>
</evidence>
<dbReference type="Gene3D" id="1.10.10.60">
    <property type="entry name" value="Homeodomain-like"/>
    <property type="match status" value="2"/>
</dbReference>
<dbReference type="FunFam" id="3.40.630.30:FF:000002">
    <property type="entry name" value="Histone acetyltransferase"/>
    <property type="match status" value="1"/>
</dbReference>
<evidence type="ECO:0000256" key="32">
    <source>
        <dbReference type="ARBA" id="ARBA00077673"/>
    </source>
</evidence>
<evidence type="ECO:0000313" key="40">
    <source>
        <dbReference type="Proteomes" id="UP000184188"/>
    </source>
</evidence>
<comment type="function">
    <text evidence="23">Catalytic component of the NuA4 histone acetyltransferase (HAT) complex which is involved in epigenetic transcriptional activation of selected genes principally by acetylation of nucleosomal histones H4, H3, H2B, H2A and H2A variant H2A.Z. Acetylates histone H4 to form H4K5ac, H4K8ac, H4K12ac and H4K16ac, histone H3 to form H3K14ac, and histone H2A to form H2AK4ac and H2AK7ac. The NuA4 complex is involved in the DNA damage response and is required for chromosome segregation. The NuA4 complex plays a direct role in repair of DNA double-strand breaks (DSBs) through homologous recombination. Recruitment to promoters depends on H3K4me. Also acetylates non-histone proteins. In addition to protein acetyltransferase, can use different acyl-CoA substrates, such as 2-hydroxyisobutanoyl-CoA (2-hydroxyisobutyryl-CoA) or (2E)-butenoyl-CoA (crotonyl-CoA), and is able to mediate protein 2-hydroxyisobutyrylation and crotonylation, respectively.</text>
</comment>
<keyword evidence="19" id="KW-0539">Nucleus</keyword>
<evidence type="ECO:0000256" key="15">
    <source>
        <dbReference type="ARBA" id="ARBA00023159"/>
    </source>
</evidence>
<dbReference type="Gene3D" id="2.30.30.140">
    <property type="match status" value="1"/>
</dbReference>
<dbReference type="PROSITE" id="PS51726">
    <property type="entry name" value="MYST_HAT"/>
    <property type="match status" value="1"/>
</dbReference>
<comment type="subunit">
    <text evidence="4">Associated with the spliceosome.</text>
</comment>
<keyword evidence="8" id="KW-0808">Transferase</keyword>
<dbReference type="InterPro" id="IPR001005">
    <property type="entry name" value="SANT/Myb"/>
</dbReference>
<evidence type="ECO:0000256" key="11">
    <source>
        <dbReference type="ARBA" id="ARBA00022763"/>
    </source>
</evidence>
<dbReference type="VEuPathDB" id="FungiDB:ASPZODRAFT_166036"/>
<dbReference type="EC" id="2.3.1.48" evidence="5"/>
<evidence type="ECO:0000256" key="27">
    <source>
        <dbReference type="ARBA" id="ARBA00048940"/>
    </source>
</evidence>
<feature type="domain" description="HTH myb-type" evidence="37">
    <location>
        <begin position="1"/>
        <end position="56"/>
    </location>
</feature>
<dbReference type="GO" id="GO:0006281">
    <property type="term" value="P:DNA repair"/>
    <property type="evidence" value="ECO:0007669"/>
    <property type="project" value="UniProtKB-KW"/>
</dbReference>
<dbReference type="FunFam" id="1.10.10.10:FF:000526">
    <property type="entry name" value="Histone acetyltransferase"/>
    <property type="match status" value="1"/>
</dbReference>
<evidence type="ECO:0000256" key="30">
    <source>
        <dbReference type="ARBA" id="ARBA00075313"/>
    </source>
</evidence>
<keyword evidence="17" id="KW-0508">mRNA splicing</keyword>
<dbReference type="InterPro" id="IPR036388">
    <property type="entry name" value="WH-like_DNA-bd_sf"/>
</dbReference>
<comment type="function">
    <text evidence="28">Involved in pre-mRNA splicing and cell cycle control.</text>
</comment>
<dbReference type="InterPro" id="IPR040706">
    <property type="entry name" value="Zf-MYST"/>
</dbReference>
<comment type="catalytic activity">
    <reaction evidence="27">
        <text>L-lysyl-[histone] + acetyl-CoA = N(6)-acetyl-L-lysyl-[histone] + CoA + H(+)</text>
        <dbReference type="Rhea" id="RHEA:21992"/>
        <dbReference type="Rhea" id="RHEA-COMP:9845"/>
        <dbReference type="Rhea" id="RHEA-COMP:11338"/>
        <dbReference type="ChEBI" id="CHEBI:15378"/>
        <dbReference type="ChEBI" id="CHEBI:29969"/>
        <dbReference type="ChEBI" id="CHEBI:57287"/>
        <dbReference type="ChEBI" id="CHEBI:57288"/>
        <dbReference type="ChEBI" id="CHEBI:61930"/>
        <dbReference type="EC" id="2.3.1.48"/>
    </reaction>
    <physiologicalReaction direction="left-to-right" evidence="27">
        <dbReference type="Rhea" id="RHEA:21993"/>
    </physiologicalReaction>
</comment>
<evidence type="ECO:0000256" key="2">
    <source>
        <dbReference type="ARBA" id="ARBA00010506"/>
    </source>
</evidence>
<dbReference type="SUPFAM" id="SSF54160">
    <property type="entry name" value="Chromo domain-like"/>
    <property type="match status" value="1"/>
</dbReference>
<dbReference type="SMART" id="SM00298">
    <property type="entry name" value="CHROMO"/>
    <property type="match status" value="1"/>
</dbReference>
<comment type="subunit">
    <text evidence="3">Component of the NuA4 histone acetyltransferase complex.</text>
</comment>
<feature type="domain" description="Myb-like" evidence="36">
    <location>
        <begin position="53"/>
        <end position="102"/>
    </location>
</feature>
<dbReference type="GO" id="GO:0003677">
    <property type="term" value="F:DNA binding"/>
    <property type="evidence" value="ECO:0007669"/>
    <property type="project" value="UniProtKB-KW"/>
</dbReference>
<feature type="domain" description="Myb-like" evidence="36">
    <location>
        <begin position="1"/>
        <end position="52"/>
    </location>
</feature>
<dbReference type="CDD" id="cd04301">
    <property type="entry name" value="NAT_SF"/>
    <property type="match status" value="1"/>
</dbReference>
<evidence type="ECO:0000256" key="33">
    <source>
        <dbReference type="PIRSR" id="PIRSR602717-51"/>
    </source>
</evidence>
<keyword evidence="12" id="KW-0007">Acetylation</keyword>
<comment type="similarity">
    <text evidence="2">Belongs to the CEF1 family.</text>
</comment>
<keyword evidence="13" id="KW-0805">Transcription regulation</keyword>
<feature type="region of interest" description="Disordered" evidence="35">
    <location>
        <begin position="110"/>
        <end position="190"/>
    </location>
</feature>
<dbReference type="GO" id="GO:0010485">
    <property type="term" value="F:histone H4 acetyltransferase activity"/>
    <property type="evidence" value="ECO:0007669"/>
    <property type="project" value="UniProtKB-ARBA"/>
</dbReference>
<evidence type="ECO:0000256" key="13">
    <source>
        <dbReference type="ARBA" id="ARBA00023015"/>
    </source>
</evidence>
<dbReference type="GO" id="GO:0106226">
    <property type="term" value="F:peptide 2-hydroxyisobutyryltransferase activity"/>
    <property type="evidence" value="ECO:0007669"/>
    <property type="project" value="RHEA"/>
</dbReference>
<comment type="similarity">
    <text evidence="1">Belongs to the MYST (SAS/MOZ) family.</text>
</comment>
<dbReference type="InterPro" id="IPR047242">
    <property type="entry name" value="CDC5L/Cef1"/>
</dbReference>
<keyword evidence="16" id="KW-0804">Transcription</keyword>
<feature type="compositionally biased region" description="Basic and acidic residues" evidence="35">
    <location>
        <begin position="524"/>
        <end position="545"/>
    </location>
</feature>
<dbReference type="FunFam" id="3.30.60.60:FF:000001">
    <property type="entry name" value="Histone acetyltransferase"/>
    <property type="match status" value="1"/>
</dbReference>
<protein>
    <recommendedName>
        <fullName evidence="6">Histone acetyltransferase ESA1</fullName>
        <ecNumber evidence="5">2.3.1.48</ecNumber>
    </recommendedName>
    <alternativeName>
        <fullName evidence="29">Histone acetyltransferase esa1</fullName>
    </alternativeName>
    <alternativeName>
        <fullName evidence="20 30">protein 2-hydroxyisobutyryltransferase ESA1</fullName>
    </alternativeName>
    <alternativeName>
        <fullName evidence="22 31">protein acetyltransferase ESA1</fullName>
    </alternativeName>
    <alternativeName>
        <fullName evidence="21 32">protein crotonyltransferase ESA1</fullName>
    </alternativeName>
</protein>
<dbReference type="Pfam" id="PF13921">
    <property type="entry name" value="Myb_DNA-bind_6"/>
    <property type="match status" value="1"/>
</dbReference>
<dbReference type="GO" id="GO:0140064">
    <property type="term" value="F:peptide crotonyltransferase activity"/>
    <property type="evidence" value="ECO:0007669"/>
    <property type="project" value="RHEA"/>
</dbReference>
<dbReference type="SUPFAM" id="SSF46689">
    <property type="entry name" value="Homeodomain-like"/>
    <property type="match status" value="1"/>
</dbReference>
<feature type="region of interest" description="Disordered" evidence="35">
    <location>
        <begin position="494"/>
        <end position="552"/>
    </location>
</feature>
<evidence type="ECO:0000256" key="19">
    <source>
        <dbReference type="ARBA" id="ARBA00023242"/>
    </source>
</evidence>
<feature type="active site" description="Proton donor/acceptor" evidence="33">
    <location>
        <position position="1278"/>
    </location>
</feature>
<evidence type="ECO:0000256" key="25">
    <source>
        <dbReference type="ARBA" id="ARBA00047752"/>
    </source>
</evidence>
<dbReference type="Pfam" id="PF11717">
    <property type="entry name" value="Tudor-knot"/>
    <property type="match status" value="1"/>
</dbReference>
<evidence type="ECO:0000259" key="38">
    <source>
        <dbReference type="PROSITE" id="PS51726"/>
    </source>
</evidence>
<feature type="region of interest" description="Disordered" evidence="35">
    <location>
        <begin position="391"/>
        <end position="410"/>
    </location>
</feature>
<dbReference type="CDD" id="cd11659">
    <property type="entry name" value="SANT_CDC5_II"/>
    <property type="match status" value="1"/>
</dbReference>
<dbReference type="FunFam" id="1.10.10.60:FF:000021">
    <property type="entry name" value="CDC5 cell division cycle 5-like"/>
    <property type="match status" value="1"/>
</dbReference>
<dbReference type="GO" id="GO:0006357">
    <property type="term" value="P:regulation of transcription by RNA polymerase II"/>
    <property type="evidence" value="ECO:0007669"/>
    <property type="project" value="UniProtKB-ARBA"/>
</dbReference>
<dbReference type="SMART" id="SM00717">
    <property type="entry name" value="SANT"/>
    <property type="match status" value="2"/>
</dbReference>
<evidence type="ECO:0000256" key="12">
    <source>
        <dbReference type="ARBA" id="ARBA00022990"/>
    </source>
</evidence>
<reference evidence="40" key="1">
    <citation type="journal article" date="2017" name="Genome Biol.">
        <title>Comparative genomics reveals high biological diversity and specific adaptations in the industrially and medically important fungal genus Aspergillus.</title>
        <authorList>
            <person name="de Vries R.P."/>
            <person name="Riley R."/>
            <person name="Wiebenga A."/>
            <person name="Aguilar-Osorio G."/>
            <person name="Amillis S."/>
            <person name="Uchima C.A."/>
            <person name="Anderluh G."/>
            <person name="Asadollahi M."/>
            <person name="Askin M."/>
            <person name="Barry K."/>
            <person name="Battaglia E."/>
            <person name="Bayram O."/>
            <person name="Benocci T."/>
            <person name="Braus-Stromeyer S.A."/>
            <person name="Caldana C."/>
            <person name="Canovas D."/>
            <person name="Cerqueira G.C."/>
            <person name="Chen F."/>
            <person name="Chen W."/>
            <person name="Choi C."/>
            <person name="Clum A."/>
            <person name="Dos Santos R.A."/>
            <person name="Damasio A.R."/>
            <person name="Diallinas G."/>
            <person name="Emri T."/>
            <person name="Fekete E."/>
            <person name="Flipphi M."/>
            <person name="Freyberg S."/>
            <person name="Gallo A."/>
            <person name="Gournas C."/>
            <person name="Habgood R."/>
            <person name="Hainaut M."/>
            <person name="Harispe M.L."/>
            <person name="Henrissat B."/>
            <person name="Hilden K.S."/>
            <person name="Hope R."/>
            <person name="Hossain A."/>
            <person name="Karabika E."/>
            <person name="Karaffa L."/>
            <person name="Karanyi Z."/>
            <person name="Krasevec N."/>
            <person name="Kuo A."/>
            <person name="Kusch H."/>
            <person name="LaButti K."/>
            <person name="Lagendijk E.L."/>
            <person name="Lapidus A."/>
            <person name="Levasseur A."/>
            <person name="Lindquist E."/>
            <person name="Lipzen A."/>
            <person name="Logrieco A.F."/>
            <person name="MacCabe A."/>
            <person name="Maekelae M.R."/>
            <person name="Malavazi I."/>
            <person name="Melin P."/>
            <person name="Meyer V."/>
            <person name="Mielnichuk N."/>
            <person name="Miskei M."/>
            <person name="Molnar A.P."/>
            <person name="Mule G."/>
            <person name="Ngan C.Y."/>
            <person name="Orejas M."/>
            <person name="Orosz E."/>
            <person name="Ouedraogo J.P."/>
            <person name="Overkamp K.M."/>
            <person name="Park H.-S."/>
            <person name="Perrone G."/>
            <person name="Piumi F."/>
            <person name="Punt P.J."/>
            <person name="Ram A.F."/>
            <person name="Ramon A."/>
            <person name="Rauscher S."/>
            <person name="Record E."/>
            <person name="Riano-Pachon D.M."/>
            <person name="Robert V."/>
            <person name="Roehrig J."/>
            <person name="Ruller R."/>
            <person name="Salamov A."/>
            <person name="Salih N.S."/>
            <person name="Samson R.A."/>
            <person name="Sandor E."/>
            <person name="Sanguinetti M."/>
            <person name="Schuetze T."/>
            <person name="Sepcic K."/>
            <person name="Shelest E."/>
            <person name="Sherlock G."/>
            <person name="Sophianopoulou V."/>
            <person name="Squina F.M."/>
            <person name="Sun H."/>
            <person name="Susca A."/>
            <person name="Todd R.B."/>
            <person name="Tsang A."/>
            <person name="Unkles S.E."/>
            <person name="van de Wiele N."/>
            <person name="van Rossen-Uffink D."/>
            <person name="Oliveira J.V."/>
            <person name="Vesth T.C."/>
            <person name="Visser J."/>
            <person name="Yu J.-H."/>
            <person name="Zhou M."/>
            <person name="Andersen M.R."/>
            <person name="Archer D.B."/>
            <person name="Baker S.E."/>
            <person name="Benoit I."/>
            <person name="Brakhage A.A."/>
            <person name="Braus G.H."/>
            <person name="Fischer R."/>
            <person name="Frisvad J.C."/>
            <person name="Goldman G.H."/>
            <person name="Houbraken J."/>
            <person name="Oakley B."/>
            <person name="Pocsi I."/>
            <person name="Scazzocchio C."/>
            <person name="Seiboth B."/>
            <person name="vanKuyk P.A."/>
            <person name="Wortman J."/>
            <person name="Dyer P.S."/>
            <person name="Grigoriev I.V."/>
        </authorList>
    </citation>
    <scope>NUCLEOTIDE SEQUENCE [LARGE SCALE GENOMIC DNA]</scope>
    <source>
        <strain evidence="40">CBS 506.65</strain>
    </source>
</reference>
<sequence length="1395" mass="157850">MPVVKGGVWTNIEDEVLRAAVSKYGLNQWARVSSLLARKTPKQCKARWVEWLDPGIRKVEWSREEDEKLLHLAKLMPTQWRTIAPIVGRTATQCLERYQKLLDEAEARENDELGLGGPGAESAAPSADDVRRLRPGELDPDPESKPARPDTIDLDEDEKEMLSEARARLANTQGKKAKRKARERQLEESRRLAVLQKRRELKNAGINIKVATHKKGEMDYNADIPFEKPAAPGFYDTAEEQSRNERQREMFDPRKQQLANKRKGDQEEDAERKKRKNDKNSNSAAFAAAARAGQMQKIREAEQSIKRRGLVLPAPQVSESELEDIIKMGMAGDRASKMAGDEETTRGLLGNYSAIVGGTPIRTPRAPPEEDHIANEIRNIRALTETQSSLLGGENTPLHEGGSSTGFDGIAPRRQEIVTPNPMATPFRQANGVGATPMRGGVGPGATPLRTPRDHFALNREGEGGQLISSTPRDIRNHENFMRQQIRSKLAALPKPKETEWELEELPSETAEPSVAKEFLDEDSAVRDQREREAREKAEQAERKRQTQVYQRSLPRPSILDISALMHRASQITDPIRSMVAREAAILIANDARKFPVPGSKIEGKAPKLEVLDDALVEAARATVAAEIASSQQAQEEWQITFEDSWTSTHSTSLPGLSNYADEDEDVFQQEQRMINSFDNVQASLVATAERGNKMEKKLALHYGGYQNRAKVLRSKIVEASTALEKAQDDLESFRTLQISEESALSGRLEKLRDEVAFVMRREREAQEIYKTRQDELDGLIAGTGTADSLFHKSMYNTLSETFFYIEAVNHTGRVRWMAKMRMTQKKTIRSFPRRSPPESISARHHHPQTQDDPISDLLDSSIPTDYFHREKTASSTGNRRSLAMGGRDETAGTPDPVEKGFATLSTLRLSSGLWVGVKAMIQKDGELRKAEILSIRQRKDGPTFYVHYVDFNKRLDEWVAAARVDLSLEVEWPQPEKPEKKKTGAANKAPSKNTQKRARAGSRDVSATPDLLTGKNVNVGKVQRPSKAGGKENRDGTPVTVSHLGSEAASAPDSEDVDMVDASFDTKAAKDEEQVMEMSREEEIERLRTSGSMTQNPTEIHRVRNLNRLQMGKHEIEPWYFSPYPASFTDVDMIYIDEFCLSYFDNKRAFERHRSKCTLVHPPGNEIYRDDYISFFEVDGRRQRTWCRNLCLLSKLFLDHKTLYYDVDPFLFYCMTTRDETGCHLVGYFSKEKDSAEGYNLACILTLPQYQRRGFGRLLMSFSYELSKREGKLGSPEKPLSDLGLLSYRQFWRETLVELLIEPGREAISENELALLTSMTEKDVHETLVVLNLLRYHDCAPQKGNWVIVLTDQVVDEHNKRVEKERAKGFHKIDPARLQWKPPVFTASSRTWNW</sequence>
<dbReference type="SUPFAM" id="SSF55729">
    <property type="entry name" value="Acyl-CoA N-acyltransferases (Nat)"/>
    <property type="match status" value="1"/>
</dbReference>
<evidence type="ECO:0000256" key="7">
    <source>
        <dbReference type="ARBA" id="ARBA00022664"/>
    </source>
</evidence>
<evidence type="ECO:0000256" key="22">
    <source>
        <dbReference type="ARBA" id="ARBA00031553"/>
    </source>
</evidence>
<evidence type="ECO:0000259" key="36">
    <source>
        <dbReference type="PROSITE" id="PS50090"/>
    </source>
</evidence>
<dbReference type="InterPro" id="IPR047240">
    <property type="entry name" value="SANT_CDC5L_II"/>
</dbReference>
<evidence type="ECO:0000256" key="8">
    <source>
        <dbReference type="ARBA" id="ARBA00022679"/>
    </source>
</evidence>
<organism evidence="39 40">
    <name type="scientific">Penicilliopsis zonata CBS 506.65</name>
    <dbReference type="NCBI Taxonomy" id="1073090"/>
    <lineage>
        <taxon>Eukaryota</taxon>
        <taxon>Fungi</taxon>
        <taxon>Dikarya</taxon>
        <taxon>Ascomycota</taxon>
        <taxon>Pezizomycotina</taxon>
        <taxon>Eurotiomycetes</taxon>
        <taxon>Eurotiomycetidae</taxon>
        <taxon>Eurotiales</taxon>
        <taxon>Aspergillaceae</taxon>
        <taxon>Penicilliopsis</taxon>
    </lineage>
</organism>
<evidence type="ECO:0000256" key="14">
    <source>
        <dbReference type="ARBA" id="ARBA00023125"/>
    </source>
</evidence>
<feature type="compositionally biased region" description="Low complexity" evidence="35">
    <location>
        <begin position="280"/>
        <end position="290"/>
    </location>
</feature>
<evidence type="ECO:0000256" key="24">
    <source>
        <dbReference type="ARBA" id="ARBA00047557"/>
    </source>
</evidence>
<keyword evidence="18" id="KW-0234">DNA repair</keyword>
<evidence type="ECO:0000256" key="29">
    <source>
        <dbReference type="ARBA" id="ARBA00074445"/>
    </source>
</evidence>
<dbReference type="Gene3D" id="3.40.630.30">
    <property type="match status" value="1"/>
</dbReference>
<comment type="catalytic activity">
    <reaction evidence="25">
        <text>(2E)-butenoyl-CoA + L-lysyl-[protein] = N(6)-(2E)-butenoyl-L-lysyl-[protein] + CoA + H(+)</text>
        <dbReference type="Rhea" id="RHEA:53908"/>
        <dbReference type="Rhea" id="RHEA-COMP:9752"/>
        <dbReference type="Rhea" id="RHEA-COMP:13707"/>
        <dbReference type="ChEBI" id="CHEBI:15378"/>
        <dbReference type="ChEBI" id="CHEBI:29969"/>
        <dbReference type="ChEBI" id="CHEBI:57287"/>
        <dbReference type="ChEBI" id="CHEBI:57332"/>
        <dbReference type="ChEBI" id="CHEBI:137954"/>
    </reaction>
    <physiologicalReaction direction="left-to-right" evidence="25">
        <dbReference type="Rhea" id="RHEA:53909"/>
    </physiologicalReaction>
</comment>
<dbReference type="PROSITE" id="PS51294">
    <property type="entry name" value="HTH_MYB"/>
    <property type="match status" value="2"/>
</dbReference>
<feature type="region of interest" description="Disordered" evidence="35">
    <location>
        <begin position="827"/>
        <end position="857"/>
    </location>
</feature>
<evidence type="ECO:0000256" key="20">
    <source>
        <dbReference type="ARBA" id="ARBA00031065"/>
    </source>
</evidence>
<dbReference type="InterPro" id="IPR009057">
    <property type="entry name" value="Homeodomain-like_sf"/>
</dbReference>
<dbReference type="GO" id="GO:0000974">
    <property type="term" value="C:Prp19 complex"/>
    <property type="evidence" value="ECO:0007669"/>
    <property type="project" value="InterPro"/>
</dbReference>
<evidence type="ECO:0000256" key="6">
    <source>
        <dbReference type="ARBA" id="ARBA00022255"/>
    </source>
</evidence>
<dbReference type="CDD" id="cd00167">
    <property type="entry name" value="SANT"/>
    <property type="match status" value="1"/>
</dbReference>
<dbReference type="GO" id="GO:0000398">
    <property type="term" value="P:mRNA splicing, via spliceosome"/>
    <property type="evidence" value="ECO:0007669"/>
    <property type="project" value="InterPro"/>
</dbReference>
<accession>A0A1L9SLN5</accession>
<dbReference type="GO" id="GO:0035267">
    <property type="term" value="C:NuA4 histone acetyltransferase complex"/>
    <property type="evidence" value="ECO:0007669"/>
    <property type="project" value="UniProtKB-ARBA"/>
</dbReference>
<evidence type="ECO:0000256" key="16">
    <source>
        <dbReference type="ARBA" id="ARBA00023163"/>
    </source>
</evidence>
<keyword evidence="15" id="KW-0010">Activator</keyword>
<evidence type="ECO:0000256" key="9">
    <source>
        <dbReference type="ARBA" id="ARBA00022728"/>
    </source>
</evidence>
<dbReference type="InterPro" id="IPR016197">
    <property type="entry name" value="Chromo-like_dom_sf"/>
</dbReference>
<name>A0A1L9SLN5_9EURO</name>
<comment type="catalytic activity">
    <reaction evidence="26">
        <text>L-lysyl-[protein] + acetyl-CoA = N(6)-acetyl-L-lysyl-[protein] + CoA + H(+)</text>
        <dbReference type="Rhea" id="RHEA:45948"/>
        <dbReference type="Rhea" id="RHEA-COMP:9752"/>
        <dbReference type="Rhea" id="RHEA-COMP:10731"/>
        <dbReference type="ChEBI" id="CHEBI:15378"/>
        <dbReference type="ChEBI" id="CHEBI:29969"/>
        <dbReference type="ChEBI" id="CHEBI:57287"/>
        <dbReference type="ChEBI" id="CHEBI:57288"/>
        <dbReference type="ChEBI" id="CHEBI:61930"/>
    </reaction>
    <physiologicalReaction direction="left-to-right" evidence="26">
        <dbReference type="Rhea" id="RHEA:45949"/>
    </physiologicalReaction>
</comment>
<evidence type="ECO:0000256" key="28">
    <source>
        <dbReference type="ARBA" id="ARBA00055157"/>
    </source>
</evidence>